<dbReference type="SUPFAM" id="SSF46689">
    <property type="entry name" value="Homeodomain-like"/>
    <property type="match status" value="1"/>
</dbReference>
<evidence type="ECO:0000313" key="5">
    <source>
        <dbReference type="Proteomes" id="UP000290287"/>
    </source>
</evidence>
<dbReference type="OrthoDB" id="7349394at2"/>
<dbReference type="InterPro" id="IPR009057">
    <property type="entry name" value="Homeodomain-like_sf"/>
</dbReference>
<sequence length="293" mass="33784">MEQLRESQFVEEKRIASNLRQEVDILSRSYTVFISGEYGTGKLNVASIVHRVSGTEGDLIIIDSSAYSDLSYESFNLPEPTLDANKDYTLLITEIERIPLFIQARIVEKLFPRVRVSSDSDTGIKKPRLYCTSQYSLDALYQDKKIHDCLYFLMRTNQLELPSLRECSVDCIFRLFYEYAEKFADNQGMQIPQLPATIREQLAAYHWPGNLWELRQVAEQFILYGEVPLTRDLKAAESDDVQGSLKTKLHRVEKAIILDSINKNQGKLNLVMEDLGLTQRTLYNRLKALNIRD</sequence>
<dbReference type="Gene3D" id="1.10.10.60">
    <property type="entry name" value="Homeodomain-like"/>
    <property type="match status" value="1"/>
</dbReference>
<dbReference type="SUPFAM" id="SSF52540">
    <property type="entry name" value="P-loop containing nucleoside triphosphate hydrolases"/>
    <property type="match status" value="1"/>
</dbReference>
<organism evidence="4 5">
    <name type="scientific">Veronia nyctiphanis</name>
    <dbReference type="NCBI Taxonomy" id="1278244"/>
    <lineage>
        <taxon>Bacteria</taxon>
        <taxon>Pseudomonadati</taxon>
        <taxon>Pseudomonadota</taxon>
        <taxon>Gammaproteobacteria</taxon>
        <taxon>Vibrionales</taxon>
        <taxon>Vibrionaceae</taxon>
        <taxon>Veronia</taxon>
    </lineage>
</organism>
<dbReference type="GO" id="GO:0006355">
    <property type="term" value="P:regulation of DNA-templated transcription"/>
    <property type="evidence" value="ECO:0007669"/>
    <property type="project" value="InterPro"/>
</dbReference>
<keyword evidence="2" id="KW-0067">ATP-binding</keyword>
<dbReference type="RefSeq" id="WP_129123267.1">
    <property type="nucleotide sequence ID" value="NZ_PEIB01000024.1"/>
</dbReference>
<comment type="caution">
    <text evidence="4">The sequence shown here is derived from an EMBL/GenBank/DDBJ whole genome shotgun (WGS) entry which is preliminary data.</text>
</comment>
<evidence type="ECO:0000256" key="2">
    <source>
        <dbReference type="ARBA" id="ARBA00022840"/>
    </source>
</evidence>
<reference evidence="4 5" key="1">
    <citation type="submission" date="2017-10" db="EMBL/GenBank/DDBJ databases">
        <title>Nyctiphanis sp. nov., isolated from the stomach of the euphausiid Nyctiphanes simplex (Hansen, 1911) in the Gulf of California.</title>
        <authorList>
            <person name="Gomez-Gil B."/>
            <person name="Aguilar-Mendez M."/>
            <person name="Lopez-Cortes A."/>
            <person name="Gomez-Gutierrez J."/>
            <person name="Roque A."/>
            <person name="Lang E."/>
            <person name="Gonzalez-Castillo A."/>
        </authorList>
    </citation>
    <scope>NUCLEOTIDE SEQUENCE [LARGE SCALE GENOMIC DNA]</scope>
    <source>
        <strain evidence="4 5">CAIM 600</strain>
    </source>
</reference>
<dbReference type="InterPro" id="IPR058031">
    <property type="entry name" value="AAA_lid_NorR"/>
</dbReference>
<dbReference type="Pfam" id="PF25601">
    <property type="entry name" value="AAA_lid_14"/>
    <property type="match status" value="1"/>
</dbReference>
<feature type="domain" description="Sigma-54 factor interaction" evidence="3">
    <location>
        <begin position="13"/>
        <end position="223"/>
    </location>
</feature>
<name>A0A4V1LSM8_9GAMM</name>
<dbReference type="EMBL" id="PEIB01000024">
    <property type="protein sequence ID" value="RXJ72248.1"/>
    <property type="molecule type" value="Genomic_DNA"/>
</dbReference>
<dbReference type="PANTHER" id="PTHR32071:SF57">
    <property type="entry name" value="C4-DICARBOXYLATE TRANSPORT TRANSCRIPTIONAL REGULATORY PROTEIN DCTD"/>
    <property type="match status" value="1"/>
</dbReference>
<keyword evidence="1" id="KW-0547">Nucleotide-binding</keyword>
<dbReference type="PROSITE" id="PS50045">
    <property type="entry name" value="SIGMA54_INTERACT_4"/>
    <property type="match status" value="1"/>
</dbReference>
<dbReference type="Pfam" id="PF14532">
    <property type="entry name" value="Sigma54_activ_2"/>
    <property type="match status" value="1"/>
</dbReference>
<dbReference type="Gene3D" id="1.10.8.60">
    <property type="match status" value="1"/>
</dbReference>
<protein>
    <recommendedName>
        <fullName evidence="3">Sigma-54 factor interaction domain-containing protein</fullName>
    </recommendedName>
</protein>
<dbReference type="Proteomes" id="UP000290287">
    <property type="component" value="Unassembled WGS sequence"/>
</dbReference>
<dbReference type="Gene3D" id="3.40.50.300">
    <property type="entry name" value="P-loop containing nucleotide triphosphate hydrolases"/>
    <property type="match status" value="1"/>
</dbReference>
<evidence type="ECO:0000313" key="4">
    <source>
        <dbReference type="EMBL" id="RXJ72248.1"/>
    </source>
</evidence>
<gene>
    <name evidence="4" type="ORF">CS022_17030</name>
</gene>
<dbReference type="PANTHER" id="PTHR32071">
    <property type="entry name" value="TRANSCRIPTIONAL REGULATORY PROTEIN"/>
    <property type="match status" value="1"/>
</dbReference>
<dbReference type="AlphaFoldDB" id="A0A4V1LSM8"/>
<dbReference type="InterPro" id="IPR002078">
    <property type="entry name" value="Sigma_54_int"/>
</dbReference>
<keyword evidence="5" id="KW-1185">Reference proteome</keyword>
<evidence type="ECO:0000256" key="1">
    <source>
        <dbReference type="ARBA" id="ARBA00022741"/>
    </source>
</evidence>
<accession>A0A4V1LSM8</accession>
<dbReference type="GO" id="GO:0005524">
    <property type="term" value="F:ATP binding"/>
    <property type="evidence" value="ECO:0007669"/>
    <property type="project" value="UniProtKB-KW"/>
</dbReference>
<evidence type="ECO:0000259" key="3">
    <source>
        <dbReference type="PROSITE" id="PS50045"/>
    </source>
</evidence>
<proteinExistence type="predicted"/>
<dbReference type="InterPro" id="IPR027417">
    <property type="entry name" value="P-loop_NTPase"/>
</dbReference>